<dbReference type="SUPFAM" id="SSF50022">
    <property type="entry name" value="ISP domain"/>
    <property type="match status" value="1"/>
</dbReference>
<dbReference type="PANTHER" id="PTHR21496:SF23">
    <property type="entry name" value="3-PHENYLPROPIONATE_CINNAMIC ACID DIOXYGENASE FERREDOXIN SUBUNIT"/>
    <property type="match status" value="1"/>
</dbReference>
<keyword evidence="5" id="KW-0411">Iron-sulfur</keyword>
<evidence type="ECO:0000313" key="8">
    <source>
        <dbReference type="EMBL" id="MDV5823694.1"/>
    </source>
</evidence>
<feature type="domain" description="Rieske" evidence="7">
    <location>
        <begin position="5"/>
        <end position="101"/>
    </location>
</feature>
<protein>
    <submittedName>
        <fullName evidence="8">Nitrite reductase small subunit NirD</fullName>
    </submittedName>
</protein>
<dbReference type="EMBL" id="JAPTHD010000002">
    <property type="protein sequence ID" value="MDV5823694.1"/>
    <property type="molecule type" value="Genomic_DNA"/>
</dbReference>
<dbReference type="InterPro" id="IPR017941">
    <property type="entry name" value="Rieske_2Fe-2S"/>
</dbReference>
<evidence type="ECO:0000256" key="1">
    <source>
        <dbReference type="ARBA" id="ARBA00022714"/>
    </source>
</evidence>
<keyword evidence="3" id="KW-0560">Oxidoreductase</keyword>
<comment type="caution">
    <text evidence="8">The sequence shown here is derived from an EMBL/GenBank/DDBJ whole genome shotgun (WGS) entry which is preliminary data.</text>
</comment>
<keyword evidence="1" id="KW-0001">2Fe-2S</keyword>
<gene>
    <name evidence="8" type="primary">nirD</name>
    <name evidence="8" type="ORF">O0R41_08805</name>
</gene>
<dbReference type="Gene3D" id="2.102.10.10">
    <property type="entry name" value="Rieske [2Fe-2S] iron-sulphur domain"/>
    <property type="match status" value="1"/>
</dbReference>
<dbReference type="RefSeq" id="WP_317516606.1">
    <property type="nucleotide sequence ID" value="NZ_JAPTHD010000002.1"/>
</dbReference>
<keyword evidence="2" id="KW-0479">Metal-binding</keyword>
<dbReference type="InterPro" id="IPR012748">
    <property type="entry name" value="Rieske-like_NirD"/>
</dbReference>
<evidence type="ECO:0000256" key="3">
    <source>
        <dbReference type="ARBA" id="ARBA00023002"/>
    </source>
</evidence>
<dbReference type="CDD" id="cd03530">
    <property type="entry name" value="Rieske_NirD_small_Bacillus"/>
    <property type="match status" value="1"/>
</dbReference>
<organism evidence="8 9">
    <name type="scientific">Sphingobium naphthae</name>
    <dbReference type="NCBI Taxonomy" id="1886786"/>
    <lineage>
        <taxon>Bacteria</taxon>
        <taxon>Pseudomonadati</taxon>
        <taxon>Pseudomonadota</taxon>
        <taxon>Alphaproteobacteria</taxon>
        <taxon>Sphingomonadales</taxon>
        <taxon>Sphingomonadaceae</taxon>
        <taxon>Sphingobium</taxon>
    </lineage>
</organism>
<dbReference type="NCBIfam" id="TIGR02378">
    <property type="entry name" value="nirD_assim_sml"/>
    <property type="match status" value="1"/>
</dbReference>
<proteinExistence type="predicted"/>
<keyword evidence="6" id="KW-0534">Nitrate assimilation</keyword>
<evidence type="ECO:0000313" key="9">
    <source>
        <dbReference type="Proteomes" id="UP001185984"/>
    </source>
</evidence>
<keyword evidence="9" id="KW-1185">Reference proteome</keyword>
<dbReference type="Pfam" id="PF00355">
    <property type="entry name" value="Rieske"/>
    <property type="match status" value="1"/>
</dbReference>
<dbReference type="PANTHER" id="PTHR21496">
    <property type="entry name" value="FERREDOXIN-RELATED"/>
    <property type="match status" value="1"/>
</dbReference>
<dbReference type="PROSITE" id="PS51296">
    <property type="entry name" value="RIESKE"/>
    <property type="match status" value="1"/>
</dbReference>
<evidence type="ECO:0000256" key="6">
    <source>
        <dbReference type="ARBA" id="ARBA00023063"/>
    </source>
</evidence>
<evidence type="ECO:0000256" key="2">
    <source>
        <dbReference type="ARBA" id="ARBA00022723"/>
    </source>
</evidence>
<accession>A0ABU3ZVY5</accession>
<keyword evidence="4" id="KW-0408">Iron</keyword>
<evidence type="ECO:0000256" key="5">
    <source>
        <dbReference type="ARBA" id="ARBA00023014"/>
    </source>
</evidence>
<name>A0ABU3ZVY5_9SPHN</name>
<dbReference type="InterPro" id="IPR036922">
    <property type="entry name" value="Rieske_2Fe-2S_sf"/>
</dbReference>
<reference evidence="9" key="1">
    <citation type="journal article" date="2022" name="J Environ Chem Eng">
        <title>Biodegradation of petroleum oil using a constructed nonpathogenic and heavy metal-tolerant bacterial consortium isolated from marine sponges.</title>
        <authorList>
            <person name="Dechsakulwatana C."/>
            <person name="Rungsihiranrut A."/>
            <person name="Muangchinda C."/>
            <person name="Ningthoujam R."/>
            <person name="Klankeo P."/>
            <person name="Pinyakong O."/>
        </authorList>
    </citation>
    <scope>NUCLEOTIDE SEQUENCE [LARGE SCALE GENOMIC DNA]</scope>
    <source>
        <strain evidence="9">MO2-4</strain>
    </source>
</reference>
<evidence type="ECO:0000259" key="7">
    <source>
        <dbReference type="PROSITE" id="PS51296"/>
    </source>
</evidence>
<sequence>MTDWIDIGTLADIPQRGARTVQLPGEKEIAVFRTSDDHVFALVNECPHKKGPLSQGIVHGHAVACPLHNWTIALRNGEAQGNDEGCTPTIAVKRDGDRILIARPDALKAAA</sequence>
<evidence type="ECO:0000256" key="4">
    <source>
        <dbReference type="ARBA" id="ARBA00023004"/>
    </source>
</evidence>
<dbReference type="Proteomes" id="UP001185984">
    <property type="component" value="Unassembled WGS sequence"/>
</dbReference>